<keyword evidence="3" id="KW-0879">Wnt signaling pathway</keyword>
<dbReference type="Gene3D" id="1.10.30.10">
    <property type="entry name" value="High mobility group box domain"/>
    <property type="match status" value="1"/>
</dbReference>
<dbReference type="Proteomes" id="UP000261340">
    <property type="component" value="Unplaced"/>
</dbReference>
<dbReference type="AlphaFoldDB" id="A0A3Q0R9X3"/>
<dbReference type="Pfam" id="PF00505">
    <property type="entry name" value="HMG_box"/>
    <property type="match status" value="1"/>
</dbReference>
<dbReference type="GO" id="GO:0000785">
    <property type="term" value="C:chromatin"/>
    <property type="evidence" value="ECO:0007669"/>
    <property type="project" value="TreeGrafter"/>
</dbReference>
<evidence type="ECO:0000256" key="1">
    <source>
        <dbReference type="ARBA" id="ARBA00004123"/>
    </source>
</evidence>
<evidence type="ECO:0000256" key="10">
    <source>
        <dbReference type="SAM" id="MobiDB-lite"/>
    </source>
</evidence>
<dbReference type="GO" id="GO:0000978">
    <property type="term" value="F:RNA polymerase II cis-regulatory region sequence-specific DNA binding"/>
    <property type="evidence" value="ECO:0007669"/>
    <property type="project" value="TreeGrafter"/>
</dbReference>
<dbReference type="STRING" id="61819.ENSACIP00000008914"/>
<comment type="similarity">
    <text evidence="2">Belongs to the TCF/LEF family.</text>
</comment>
<dbReference type="SUPFAM" id="SSF47095">
    <property type="entry name" value="HMG-box"/>
    <property type="match status" value="1"/>
</dbReference>
<evidence type="ECO:0000313" key="12">
    <source>
        <dbReference type="Ensembl" id="ENSACIP00000008914.1"/>
    </source>
</evidence>
<dbReference type="SMART" id="SM00398">
    <property type="entry name" value="HMG"/>
    <property type="match status" value="1"/>
</dbReference>
<accession>A0A3Q0R9X3</accession>
<evidence type="ECO:0000256" key="6">
    <source>
        <dbReference type="ARBA" id="ARBA00023159"/>
    </source>
</evidence>
<reference evidence="12" key="1">
    <citation type="submission" date="2025-08" db="UniProtKB">
        <authorList>
            <consortium name="Ensembl"/>
        </authorList>
    </citation>
    <scope>IDENTIFICATION</scope>
</reference>
<evidence type="ECO:0000256" key="2">
    <source>
        <dbReference type="ARBA" id="ARBA00006569"/>
    </source>
</evidence>
<evidence type="ECO:0000256" key="4">
    <source>
        <dbReference type="ARBA" id="ARBA00023015"/>
    </source>
</evidence>
<keyword evidence="6" id="KW-0010">Activator</keyword>
<sequence>MDIRKETEHNVEWMEREACPSNLKDILLGLLGQSPNPPPPPSSSAEPPQPAAVSLPGGFGGWTLLGAGPPVIEHQFPPVAAPSTMVPAHLSYQPGTRKRCEQQDDEDRVYVKKPPNAFMLFLKEQRPRLKAELTNSGSATVNAVMGERWKLLSEAEQAKYYEQAEEERLLHAQQHPQWSSKDSYGKKRRRIRRSACSTGKRRFLETTVIFFFM</sequence>
<dbReference type="InterPro" id="IPR009071">
    <property type="entry name" value="HMG_box_dom"/>
</dbReference>
<evidence type="ECO:0000256" key="8">
    <source>
        <dbReference type="ARBA" id="ARBA00023242"/>
    </source>
</evidence>
<dbReference type="InterPro" id="IPR036910">
    <property type="entry name" value="HMG_box_dom_sf"/>
</dbReference>
<feature type="region of interest" description="Disordered" evidence="10">
    <location>
        <begin position="171"/>
        <end position="191"/>
    </location>
</feature>
<comment type="subcellular location">
    <subcellularLocation>
        <location evidence="1">Nucleus</location>
    </subcellularLocation>
</comment>
<organism evidence="12 13">
    <name type="scientific">Amphilophus citrinellus</name>
    <name type="common">Midas cichlid</name>
    <name type="synonym">Cichlasoma citrinellum</name>
    <dbReference type="NCBI Taxonomy" id="61819"/>
    <lineage>
        <taxon>Eukaryota</taxon>
        <taxon>Metazoa</taxon>
        <taxon>Chordata</taxon>
        <taxon>Craniata</taxon>
        <taxon>Vertebrata</taxon>
        <taxon>Euteleostomi</taxon>
        <taxon>Actinopterygii</taxon>
        <taxon>Neopterygii</taxon>
        <taxon>Teleostei</taxon>
        <taxon>Neoteleostei</taxon>
        <taxon>Acanthomorphata</taxon>
        <taxon>Ovalentaria</taxon>
        <taxon>Cichlomorphae</taxon>
        <taxon>Cichliformes</taxon>
        <taxon>Cichlidae</taxon>
        <taxon>New World cichlids</taxon>
        <taxon>Cichlasomatinae</taxon>
        <taxon>Heroini</taxon>
        <taxon>Amphilophus</taxon>
    </lineage>
</organism>
<dbReference type="FunFam" id="1.10.30.10:FF:000001">
    <property type="entry name" value="transcription factor 7 isoform X2"/>
    <property type="match status" value="1"/>
</dbReference>
<dbReference type="PANTHER" id="PTHR10373:SF38">
    <property type="entry name" value="PROTEIN PANGOLIN, ISOFORM J"/>
    <property type="match status" value="1"/>
</dbReference>
<dbReference type="InterPro" id="IPR024940">
    <property type="entry name" value="TCF/LEF"/>
</dbReference>
<protein>
    <recommendedName>
        <fullName evidence="11">HMG box domain-containing protein</fullName>
    </recommendedName>
</protein>
<evidence type="ECO:0000256" key="7">
    <source>
        <dbReference type="ARBA" id="ARBA00023163"/>
    </source>
</evidence>
<evidence type="ECO:0000313" key="13">
    <source>
        <dbReference type="Proteomes" id="UP000261340"/>
    </source>
</evidence>
<dbReference type="GO" id="GO:0060070">
    <property type="term" value="P:canonical Wnt signaling pathway"/>
    <property type="evidence" value="ECO:0007669"/>
    <property type="project" value="TreeGrafter"/>
</dbReference>
<dbReference type="GeneTree" id="ENSGT00940000168653"/>
<dbReference type="Ensembl" id="ENSACIT00000009183.1">
    <property type="protein sequence ID" value="ENSACIP00000008914.1"/>
    <property type="gene ID" value="ENSACIG00000006972.1"/>
</dbReference>
<name>A0A3Q0R9X3_AMPCI</name>
<dbReference type="PROSITE" id="PS50118">
    <property type="entry name" value="HMG_BOX_2"/>
    <property type="match status" value="1"/>
</dbReference>
<evidence type="ECO:0000259" key="11">
    <source>
        <dbReference type="PROSITE" id="PS50118"/>
    </source>
</evidence>
<proteinExistence type="inferred from homology"/>
<keyword evidence="4" id="KW-0805">Transcription regulation</keyword>
<dbReference type="GO" id="GO:1990907">
    <property type="term" value="C:beta-catenin-TCF complex"/>
    <property type="evidence" value="ECO:0007669"/>
    <property type="project" value="TreeGrafter"/>
</dbReference>
<keyword evidence="5 9" id="KW-0238">DNA-binding</keyword>
<feature type="DNA-binding region" description="HMG box" evidence="9">
    <location>
        <begin position="111"/>
        <end position="179"/>
    </location>
</feature>
<feature type="domain" description="HMG box" evidence="11">
    <location>
        <begin position="111"/>
        <end position="179"/>
    </location>
</feature>
<reference evidence="12" key="2">
    <citation type="submission" date="2025-09" db="UniProtKB">
        <authorList>
            <consortium name="Ensembl"/>
        </authorList>
    </citation>
    <scope>IDENTIFICATION</scope>
</reference>
<evidence type="ECO:0000256" key="3">
    <source>
        <dbReference type="ARBA" id="ARBA00022687"/>
    </source>
</evidence>
<evidence type="ECO:0000256" key="5">
    <source>
        <dbReference type="ARBA" id="ARBA00023125"/>
    </source>
</evidence>
<feature type="compositionally biased region" description="Pro residues" evidence="10">
    <location>
        <begin position="35"/>
        <end position="50"/>
    </location>
</feature>
<dbReference type="OMA" id="MEREACP"/>
<dbReference type="GO" id="GO:0000981">
    <property type="term" value="F:DNA-binding transcription factor activity, RNA polymerase II-specific"/>
    <property type="evidence" value="ECO:0007669"/>
    <property type="project" value="TreeGrafter"/>
</dbReference>
<keyword evidence="7" id="KW-0804">Transcription</keyword>
<keyword evidence="13" id="KW-1185">Reference proteome</keyword>
<feature type="region of interest" description="Disordered" evidence="10">
    <location>
        <begin position="28"/>
        <end position="57"/>
    </location>
</feature>
<evidence type="ECO:0000256" key="9">
    <source>
        <dbReference type="PROSITE-ProRule" id="PRU00267"/>
    </source>
</evidence>
<keyword evidence="8 9" id="KW-0539">Nucleus</keyword>
<dbReference type="PANTHER" id="PTHR10373">
    <property type="entry name" value="TRANSCRIPTION FACTOR 7 FAMILY MEMBER"/>
    <property type="match status" value="1"/>
</dbReference>